<dbReference type="OrthoDB" id="136365at2"/>
<evidence type="ECO:0000313" key="2">
    <source>
        <dbReference type="EMBL" id="SHJ18562.1"/>
    </source>
</evidence>
<proteinExistence type="predicted"/>
<dbReference type="EMBL" id="FQZG01000031">
    <property type="protein sequence ID" value="SHJ18562.1"/>
    <property type="molecule type" value="Genomic_DNA"/>
</dbReference>
<gene>
    <name evidence="2" type="ORF">SAMN02745244_01908</name>
</gene>
<evidence type="ECO:0000313" key="3">
    <source>
        <dbReference type="Proteomes" id="UP000184512"/>
    </source>
</evidence>
<sequence length="779" mass="82647">MRHMQALAAANRPTEALAVYRALSARLAEQLGTDPTPEVSRVHLEILQQRVPVAGRTRERMPGLIGRSAELSAVRALTARHRVVTVVGVGGVGKTSLALALQRGGGWVAELAAVDQGDAVVHRVAEATGVHLRRDRSPIEALGEALADSTGQLVLDNCEHLVEAAAQVASVVLRQCPRINVLATSRVPLRIAGEAVFELKPLAPPSLDDREIATVGHSPAVQLFVERVRAREPGFMITADNCTAVAEVCRRLDGVPLSVELAATRMHAVSPEALAERLQWRFRVLSGGRATDPRHRSLHAVVDWSYALLEPEVQVLFEALSVFPGAFDLTAAEQLIAELGGSLPDVVAGVAELVDSSMLTSERNGYRLLETLRDFGRERLGHGGARDAVSGAHARLVASRLGGLARHLWGSGHQSAARLVTGSLDDVRQAVDWARHHDLELAGELLAGCLPCLELTMSTEITGWARDLIRDAELTGESAQVPRAAQLVAACGARFDGDLPAAHRWAEVVVAGGATAAVEVHAEMILAEVAMFQGNMESARRYCQAMRTAAAKAGMHGAALLAEGCLLLVEEYANPRRDSLELARAASALADEAGAANEDVVEFWARYMTGECLLDEDPARAAALLDEAIEGGRSTGDRYLEGVSMVSRASIEARVGDPRRAAAMFKAASVHWQEAGNWTHQWVSLRSVCELLARAGAVVAAARLLGAVVAADGHTGTGVQGEDAVRLGLVKQELVDRLGAVEVARLMALGAVMDRDTVVRAAVEALTAVSEGSEGFSGG</sequence>
<dbReference type="STRING" id="1123357.SAMN02745244_01908"/>
<dbReference type="Gene3D" id="1.25.40.10">
    <property type="entry name" value="Tetratricopeptide repeat domain"/>
    <property type="match status" value="1"/>
</dbReference>
<reference evidence="2 3" key="1">
    <citation type="submission" date="2016-11" db="EMBL/GenBank/DDBJ databases">
        <authorList>
            <person name="Jaros S."/>
            <person name="Januszkiewicz K."/>
            <person name="Wedrychowicz H."/>
        </authorList>
    </citation>
    <scope>NUCLEOTIDE SEQUENCE [LARGE SCALE GENOMIC DNA]</scope>
    <source>
        <strain evidence="2 3">DSM 12906</strain>
    </source>
</reference>
<dbReference type="Pfam" id="PF03704">
    <property type="entry name" value="BTAD"/>
    <property type="match status" value="1"/>
</dbReference>
<accession>A0A1M6H8N9</accession>
<keyword evidence="3" id="KW-1185">Reference proteome</keyword>
<protein>
    <submittedName>
        <fullName evidence="2">Predicted ATPase</fullName>
    </submittedName>
</protein>
<name>A0A1M6H8N9_9ACTN</name>
<dbReference type="PANTHER" id="PTHR47691:SF3">
    <property type="entry name" value="HTH-TYPE TRANSCRIPTIONAL REGULATOR RV0890C-RELATED"/>
    <property type="match status" value="1"/>
</dbReference>
<dbReference type="AlphaFoldDB" id="A0A1M6H8N9"/>
<evidence type="ECO:0000259" key="1">
    <source>
        <dbReference type="Pfam" id="PF03704"/>
    </source>
</evidence>
<dbReference type="InterPro" id="IPR027417">
    <property type="entry name" value="P-loop_NTPase"/>
</dbReference>
<dbReference type="SUPFAM" id="SSF48452">
    <property type="entry name" value="TPR-like"/>
    <property type="match status" value="1"/>
</dbReference>
<dbReference type="InterPro" id="IPR011990">
    <property type="entry name" value="TPR-like_helical_dom_sf"/>
</dbReference>
<dbReference type="Proteomes" id="UP000184512">
    <property type="component" value="Unassembled WGS sequence"/>
</dbReference>
<dbReference type="SUPFAM" id="SSF52540">
    <property type="entry name" value="P-loop containing nucleoside triphosphate hydrolases"/>
    <property type="match status" value="1"/>
</dbReference>
<dbReference type="InterPro" id="IPR005158">
    <property type="entry name" value="BTAD"/>
</dbReference>
<organism evidence="2 3">
    <name type="scientific">Tessaracoccus bendigoensis DSM 12906</name>
    <dbReference type="NCBI Taxonomy" id="1123357"/>
    <lineage>
        <taxon>Bacteria</taxon>
        <taxon>Bacillati</taxon>
        <taxon>Actinomycetota</taxon>
        <taxon>Actinomycetes</taxon>
        <taxon>Propionibacteriales</taxon>
        <taxon>Propionibacteriaceae</taxon>
        <taxon>Tessaracoccus</taxon>
    </lineage>
</organism>
<feature type="domain" description="Bacterial transcriptional activator" evidence="1">
    <location>
        <begin position="3"/>
        <end position="47"/>
    </location>
</feature>
<dbReference type="PANTHER" id="PTHR47691">
    <property type="entry name" value="REGULATOR-RELATED"/>
    <property type="match status" value="1"/>
</dbReference>